<evidence type="ECO:0000313" key="4">
    <source>
        <dbReference type="Proteomes" id="UP001358417"/>
    </source>
</evidence>
<proteinExistence type="predicted"/>
<dbReference type="EMBL" id="JAVRRD010000001">
    <property type="protein sequence ID" value="KAK5064280.1"/>
    <property type="molecule type" value="Genomic_DNA"/>
</dbReference>
<feature type="compositionally biased region" description="Polar residues" evidence="1">
    <location>
        <begin position="389"/>
        <end position="403"/>
    </location>
</feature>
<evidence type="ECO:0000313" key="3">
    <source>
        <dbReference type="EMBL" id="KAK5064280.1"/>
    </source>
</evidence>
<keyword evidence="4" id="KW-1185">Reference proteome</keyword>
<dbReference type="PANTHER" id="PTHR38117:SF1">
    <property type="entry name" value="DUF3074 DOMAIN-CONTAINING PROTEIN"/>
    <property type="match status" value="1"/>
</dbReference>
<feature type="domain" description="DUF7053" evidence="2">
    <location>
        <begin position="3"/>
        <end position="169"/>
    </location>
</feature>
<name>A0AAV9NS97_9EURO</name>
<comment type="caution">
    <text evidence="3">The sequence shown here is derived from an EMBL/GenBank/DDBJ whole genome shotgun (WGS) entry which is preliminary data.</text>
</comment>
<feature type="compositionally biased region" description="Polar residues" evidence="1">
    <location>
        <begin position="411"/>
        <end position="421"/>
    </location>
</feature>
<feature type="region of interest" description="Disordered" evidence="1">
    <location>
        <begin position="176"/>
        <end position="230"/>
    </location>
</feature>
<evidence type="ECO:0000256" key="1">
    <source>
        <dbReference type="SAM" id="MobiDB-lite"/>
    </source>
</evidence>
<feature type="compositionally biased region" description="Low complexity" evidence="1">
    <location>
        <begin position="371"/>
        <end position="388"/>
    </location>
</feature>
<dbReference type="Pfam" id="PF23155">
    <property type="entry name" value="DUF7053"/>
    <property type="match status" value="1"/>
</dbReference>
<feature type="compositionally biased region" description="Polar residues" evidence="1">
    <location>
        <begin position="250"/>
        <end position="259"/>
    </location>
</feature>
<dbReference type="Proteomes" id="UP001358417">
    <property type="component" value="Unassembled WGS sequence"/>
</dbReference>
<evidence type="ECO:0000259" key="2">
    <source>
        <dbReference type="Pfam" id="PF23155"/>
    </source>
</evidence>
<protein>
    <recommendedName>
        <fullName evidence="2">DUF7053 domain-containing protein</fullName>
    </recommendedName>
</protein>
<reference evidence="3 4" key="1">
    <citation type="submission" date="2023-08" db="EMBL/GenBank/DDBJ databases">
        <title>Black Yeasts Isolated from many extreme environments.</title>
        <authorList>
            <person name="Coleine C."/>
            <person name="Stajich J.E."/>
            <person name="Selbmann L."/>
        </authorList>
    </citation>
    <scope>NUCLEOTIDE SEQUENCE [LARGE SCALE GENOMIC DNA]</scope>
    <source>
        <strain evidence="3 4">CCFEE 5792</strain>
    </source>
</reference>
<feature type="region of interest" description="Disordered" evidence="1">
    <location>
        <begin position="303"/>
        <end position="421"/>
    </location>
</feature>
<dbReference type="GeneID" id="89968335"/>
<dbReference type="AlphaFoldDB" id="A0AAV9NS97"/>
<feature type="compositionally biased region" description="Polar residues" evidence="1">
    <location>
        <begin position="334"/>
        <end position="362"/>
    </location>
</feature>
<sequence>MPKRTLFTNITPLPPQVSREVAVAMLHNHDEMIELNPLVIEHHPIKTPRDAPADEFLGCVWQELTDKINYGVAKGKVSYKACFHDTPNGLQTHIYAPLGLDIREKWSIGGTLPGEPPEARELGVETPRQGLYIREDGDMRCNRMLSSFVRKNLDNAHKVLVERILKKAEMVEEHVQATSAYPTSPGPQNTRFQPGSHMAKSSLLNNDYQRPLSPQMLSPQQDHGGWQNMANHPAYRSQIDEKSGYLQNGRPMSTSTLPQYQGHDPRTGYYSQISGVQQQQMQQNYQHAGLTAPKQFVAELPGSTYHTGHHLSGTPGQPTPPQSDYRMSMVSELSGGSDNATPRGSPSGHHNSATYSDRSSMISELPLSHAQPQQYQQQQQQYKYNNPNEIAQQSVGSSNTSDRFSMVSELPSDQQQQLRNT</sequence>
<gene>
    <name evidence="3" type="ORF">LTR84_000113</name>
</gene>
<dbReference type="RefSeq" id="XP_064711604.1">
    <property type="nucleotide sequence ID" value="XM_064843744.1"/>
</dbReference>
<feature type="compositionally biased region" description="Polar residues" evidence="1">
    <location>
        <begin position="176"/>
        <end position="193"/>
    </location>
</feature>
<dbReference type="PANTHER" id="PTHR38117">
    <property type="entry name" value="NACHT AND WD40 DOMAIN PROTEIN"/>
    <property type="match status" value="1"/>
</dbReference>
<feature type="region of interest" description="Disordered" evidence="1">
    <location>
        <begin position="244"/>
        <end position="269"/>
    </location>
</feature>
<accession>A0AAV9NS97</accession>
<dbReference type="InterPro" id="IPR055481">
    <property type="entry name" value="DUF7053"/>
</dbReference>
<organism evidence="3 4">
    <name type="scientific">Exophiala bonariae</name>
    <dbReference type="NCBI Taxonomy" id="1690606"/>
    <lineage>
        <taxon>Eukaryota</taxon>
        <taxon>Fungi</taxon>
        <taxon>Dikarya</taxon>
        <taxon>Ascomycota</taxon>
        <taxon>Pezizomycotina</taxon>
        <taxon>Eurotiomycetes</taxon>
        <taxon>Chaetothyriomycetidae</taxon>
        <taxon>Chaetothyriales</taxon>
        <taxon>Herpotrichiellaceae</taxon>
        <taxon>Exophiala</taxon>
    </lineage>
</organism>